<accession>A0A0C3A9R4</accession>
<proteinExistence type="predicted"/>
<dbReference type="EMBL" id="KN822004">
    <property type="protein sequence ID" value="KIM70493.1"/>
    <property type="molecule type" value="Genomic_DNA"/>
</dbReference>
<sequence length="71" mass="8105">VQDTIETLVFSHVNAAPKFPEQVVITNSCIGYTLVGTRKPWKYGQGKRFFLGDGRLQPAEDKWLFTFDVSR</sequence>
<dbReference type="AlphaFoldDB" id="A0A0C3A9R4"/>
<reference evidence="1 2" key="1">
    <citation type="submission" date="2014-04" db="EMBL/GenBank/DDBJ databases">
        <authorList>
            <consortium name="DOE Joint Genome Institute"/>
            <person name="Kuo A."/>
            <person name="Kohler A."/>
            <person name="Nagy L.G."/>
            <person name="Floudas D."/>
            <person name="Copeland A."/>
            <person name="Barry K.W."/>
            <person name="Cichocki N."/>
            <person name="Veneault-Fourrey C."/>
            <person name="LaButti K."/>
            <person name="Lindquist E.A."/>
            <person name="Lipzen A."/>
            <person name="Lundell T."/>
            <person name="Morin E."/>
            <person name="Murat C."/>
            <person name="Sun H."/>
            <person name="Tunlid A."/>
            <person name="Henrissat B."/>
            <person name="Grigoriev I.V."/>
            <person name="Hibbett D.S."/>
            <person name="Martin F."/>
            <person name="Nordberg H.P."/>
            <person name="Cantor M.N."/>
            <person name="Hua S.X."/>
        </authorList>
    </citation>
    <scope>NUCLEOTIDE SEQUENCE [LARGE SCALE GENOMIC DNA]</scope>
    <source>
        <strain evidence="1 2">Foug A</strain>
    </source>
</reference>
<name>A0A0C3A9R4_9AGAM</name>
<evidence type="ECO:0000313" key="1">
    <source>
        <dbReference type="EMBL" id="KIM70493.1"/>
    </source>
</evidence>
<keyword evidence="2" id="KW-1185">Reference proteome</keyword>
<dbReference type="OrthoDB" id="2748218at2759"/>
<gene>
    <name evidence="1" type="ORF">SCLCIDRAFT_100650</name>
</gene>
<feature type="non-terminal residue" evidence="1">
    <location>
        <position position="1"/>
    </location>
</feature>
<dbReference type="InParanoid" id="A0A0C3A9R4"/>
<reference evidence="2" key="2">
    <citation type="submission" date="2015-01" db="EMBL/GenBank/DDBJ databases">
        <title>Evolutionary Origins and Diversification of the Mycorrhizal Mutualists.</title>
        <authorList>
            <consortium name="DOE Joint Genome Institute"/>
            <consortium name="Mycorrhizal Genomics Consortium"/>
            <person name="Kohler A."/>
            <person name="Kuo A."/>
            <person name="Nagy L.G."/>
            <person name="Floudas D."/>
            <person name="Copeland A."/>
            <person name="Barry K.W."/>
            <person name="Cichocki N."/>
            <person name="Veneault-Fourrey C."/>
            <person name="LaButti K."/>
            <person name="Lindquist E.A."/>
            <person name="Lipzen A."/>
            <person name="Lundell T."/>
            <person name="Morin E."/>
            <person name="Murat C."/>
            <person name="Riley R."/>
            <person name="Ohm R."/>
            <person name="Sun H."/>
            <person name="Tunlid A."/>
            <person name="Henrissat B."/>
            <person name="Grigoriev I.V."/>
            <person name="Hibbett D.S."/>
            <person name="Martin F."/>
        </authorList>
    </citation>
    <scope>NUCLEOTIDE SEQUENCE [LARGE SCALE GENOMIC DNA]</scope>
    <source>
        <strain evidence="2">Foug A</strain>
    </source>
</reference>
<evidence type="ECO:0000313" key="2">
    <source>
        <dbReference type="Proteomes" id="UP000053989"/>
    </source>
</evidence>
<dbReference type="HOGENOM" id="CLU_2747188_0_0_1"/>
<protein>
    <submittedName>
        <fullName evidence="1">Uncharacterized protein</fullName>
    </submittedName>
</protein>
<dbReference type="Proteomes" id="UP000053989">
    <property type="component" value="Unassembled WGS sequence"/>
</dbReference>
<organism evidence="1 2">
    <name type="scientific">Scleroderma citrinum Foug A</name>
    <dbReference type="NCBI Taxonomy" id="1036808"/>
    <lineage>
        <taxon>Eukaryota</taxon>
        <taxon>Fungi</taxon>
        <taxon>Dikarya</taxon>
        <taxon>Basidiomycota</taxon>
        <taxon>Agaricomycotina</taxon>
        <taxon>Agaricomycetes</taxon>
        <taxon>Agaricomycetidae</taxon>
        <taxon>Boletales</taxon>
        <taxon>Sclerodermatineae</taxon>
        <taxon>Sclerodermataceae</taxon>
        <taxon>Scleroderma</taxon>
    </lineage>
</organism>